<dbReference type="InterPro" id="IPR050194">
    <property type="entry name" value="Glycosyltransferase_grp1"/>
</dbReference>
<dbReference type="RefSeq" id="WP_366922818.1">
    <property type="nucleotide sequence ID" value="NZ_CP121694.1"/>
</dbReference>
<dbReference type="InterPro" id="IPR028098">
    <property type="entry name" value="Glyco_trans_4-like_N"/>
</dbReference>
<feature type="domain" description="Glycosyltransferase subfamily 4-like N-terminal" evidence="2">
    <location>
        <begin position="15"/>
        <end position="186"/>
    </location>
</feature>
<evidence type="ECO:0000313" key="3">
    <source>
        <dbReference type="EMBL" id="WRO23435.1"/>
    </source>
</evidence>
<dbReference type="Pfam" id="PF00534">
    <property type="entry name" value="Glycos_transf_1"/>
    <property type="match status" value="1"/>
</dbReference>
<sequence>MRVLMLTWEYPPVSVGGLGNHVYCLSKFLSQDIDIDIVTIGNGKAPAKEQDGRVTIYRATEYPIRMPDFATWVMQLNMALAEKAIDLAGQRSYSIIHAHDWLVAYAARMVKVVKSLPLVATIHATEAGRNQGLHNDLQHYINSVEWWLTYEAWRVIVCSNHMFHEVKNQFQLPEDKINIIPNGIDATGFQLTAQGDVTNTDEALIFFVGRLVREKGSQILLEAMPQILTEVPGARLVIAGKGPMRDELVSRAYQMGLADKVDFPGFIDDETRNRFYRQAAAAVFPSLYEPFGIVALEGMAGETPVVVSDTGGLGEIVIHGVNGLKALPGNPDSLAANIVMLLNNRDLAEKLVDNASRLIRERYDWRVIARDTAAVYRQILSVQNDRLPSKIAAHLPDGDTDKAGAYQLRSSLMAQRLNFRKGEG</sequence>
<keyword evidence="4" id="KW-1185">Reference proteome</keyword>
<reference evidence="3 4" key="1">
    <citation type="submission" date="2023-04" db="EMBL/GenBank/DDBJ databases">
        <authorList>
            <person name="Hsu D."/>
        </authorList>
    </citation>
    <scope>NUCLEOTIDE SEQUENCE [LARGE SCALE GENOMIC DNA]</scope>
    <source>
        <strain evidence="3 4">MK1</strain>
    </source>
</reference>
<feature type="domain" description="Glycosyl transferase family 1" evidence="1">
    <location>
        <begin position="198"/>
        <end position="356"/>
    </location>
</feature>
<gene>
    <name evidence="3" type="ORF">MFMK1_003295</name>
</gene>
<accession>A0AAU0UT24</accession>
<dbReference type="SUPFAM" id="SSF53756">
    <property type="entry name" value="UDP-Glycosyltransferase/glycogen phosphorylase"/>
    <property type="match status" value="1"/>
</dbReference>
<dbReference type="InterPro" id="IPR001296">
    <property type="entry name" value="Glyco_trans_1"/>
</dbReference>
<dbReference type="Pfam" id="PF13439">
    <property type="entry name" value="Glyco_transf_4"/>
    <property type="match status" value="1"/>
</dbReference>
<dbReference type="GO" id="GO:0016757">
    <property type="term" value="F:glycosyltransferase activity"/>
    <property type="evidence" value="ECO:0007669"/>
    <property type="project" value="InterPro"/>
</dbReference>
<name>A0AAU0UT24_9FIRM</name>
<dbReference type="EMBL" id="CP121694">
    <property type="protein sequence ID" value="WRO23435.1"/>
    <property type="molecule type" value="Genomic_DNA"/>
</dbReference>
<dbReference type="CDD" id="cd03801">
    <property type="entry name" value="GT4_PimA-like"/>
    <property type="match status" value="1"/>
</dbReference>
<dbReference type="KEGG" id="dbc:MFMK1_003295"/>
<organism evidence="3 4">
    <name type="scientific">Metallumcola ferriviriculae</name>
    <dbReference type="NCBI Taxonomy" id="3039180"/>
    <lineage>
        <taxon>Bacteria</taxon>
        <taxon>Bacillati</taxon>
        <taxon>Bacillota</taxon>
        <taxon>Clostridia</taxon>
        <taxon>Neomoorellales</taxon>
        <taxon>Desulfitibacteraceae</taxon>
        <taxon>Metallumcola</taxon>
    </lineage>
</organism>
<evidence type="ECO:0000259" key="2">
    <source>
        <dbReference type="Pfam" id="PF13439"/>
    </source>
</evidence>
<proteinExistence type="predicted"/>
<evidence type="ECO:0000313" key="4">
    <source>
        <dbReference type="Proteomes" id="UP001329915"/>
    </source>
</evidence>
<dbReference type="Proteomes" id="UP001329915">
    <property type="component" value="Chromosome"/>
</dbReference>
<dbReference type="Gene3D" id="3.40.50.2000">
    <property type="entry name" value="Glycogen Phosphorylase B"/>
    <property type="match status" value="2"/>
</dbReference>
<dbReference type="PANTHER" id="PTHR45947">
    <property type="entry name" value="SULFOQUINOVOSYL TRANSFERASE SQD2"/>
    <property type="match status" value="1"/>
</dbReference>
<dbReference type="PANTHER" id="PTHR45947:SF3">
    <property type="entry name" value="SULFOQUINOVOSYL TRANSFERASE SQD2"/>
    <property type="match status" value="1"/>
</dbReference>
<evidence type="ECO:0000259" key="1">
    <source>
        <dbReference type="Pfam" id="PF00534"/>
    </source>
</evidence>
<protein>
    <submittedName>
        <fullName evidence="3">Glycosyltransferase family 4 protein</fullName>
    </submittedName>
</protein>
<dbReference type="AlphaFoldDB" id="A0AAU0UT24"/>